<sequence length="117" mass="12989">MPSVISAVSIFIATVILLTVVNASITGMDDRHPMVRYRSQTQLSPFSGLYLKPTAKRLRVEQLSGNSRNCFFSPVQCRLPVAEIGPQPIESPRSRFRRQKNVFSIPSSSTNSAGTEY</sequence>
<name>A0AC34G9E8_9BILA</name>
<reference evidence="2" key="1">
    <citation type="submission" date="2022-11" db="UniProtKB">
        <authorList>
            <consortium name="WormBaseParasite"/>
        </authorList>
    </citation>
    <scope>IDENTIFICATION</scope>
</reference>
<proteinExistence type="predicted"/>
<dbReference type="Proteomes" id="UP000887579">
    <property type="component" value="Unplaced"/>
</dbReference>
<accession>A0AC34G9E8</accession>
<evidence type="ECO:0000313" key="1">
    <source>
        <dbReference type="Proteomes" id="UP000887579"/>
    </source>
</evidence>
<protein>
    <submittedName>
        <fullName evidence="2">Secreted protein</fullName>
    </submittedName>
</protein>
<organism evidence="1 2">
    <name type="scientific">Panagrolaimus sp. ES5</name>
    <dbReference type="NCBI Taxonomy" id="591445"/>
    <lineage>
        <taxon>Eukaryota</taxon>
        <taxon>Metazoa</taxon>
        <taxon>Ecdysozoa</taxon>
        <taxon>Nematoda</taxon>
        <taxon>Chromadorea</taxon>
        <taxon>Rhabditida</taxon>
        <taxon>Tylenchina</taxon>
        <taxon>Panagrolaimomorpha</taxon>
        <taxon>Panagrolaimoidea</taxon>
        <taxon>Panagrolaimidae</taxon>
        <taxon>Panagrolaimus</taxon>
    </lineage>
</organism>
<dbReference type="WBParaSite" id="ES5_v2.g26368.t1">
    <property type="protein sequence ID" value="ES5_v2.g26368.t1"/>
    <property type="gene ID" value="ES5_v2.g26368"/>
</dbReference>
<evidence type="ECO:0000313" key="2">
    <source>
        <dbReference type="WBParaSite" id="ES5_v2.g26368.t1"/>
    </source>
</evidence>